<dbReference type="Pfam" id="PF02620">
    <property type="entry name" value="YceD"/>
    <property type="match status" value="1"/>
</dbReference>
<name>A0A134BCT5_9PORP</name>
<protein>
    <submittedName>
        <fullName evidence="1">Putative ACR</fullName>
    </submittedName>
</protein>
<reference evidence="2" key="1">
    <citation type="submission" date="2016-01" db="EMBL/GenBank/DDBJ databases">
        <authorList>
            <person name="Mitreva M."/>
            <person name="Pepin K.H."/>
            <person name="Mihindukulasuriya K.A."/>
            <person name="Fulton R."/>
            <person name="Fronick C."/>
            <person name="O'Laughlin M."/>
            <person name="Miner T."/>
            <person name="Herter B."/>
            <person name="Rosa B.A."/>
            <person name="Cordes M."/>
            <person name="Tomlinson C."/>
            <person name="Wollam A."/>
            <person name="Palsikar V.B."/>
            <person name="Mardis E.R."/>
            <person name="Wilson R.K."/>
        </authorList>
    </citation>
    <scope>NUCLEOTIDE SEQUENCE [LARGE SCALE GENOMIC DNA]</scope>
    <source>
        <strain evidence="2">KA00683</strain>
    </source>
</reference>
<comment type="caution">
    <text evidence="1">The sequence shown here is derived from an EMBL/GenBank/DDBJ whole genome shotgun (WGS) entry which is preliminary data.</text>
</comment>
<gene>
    <name evidence="1" type="ORF">HMPREF3185_00405</name>
</gene>
<keyword evidence="2" id="KW-1185">Reference proteome</keyword>
<dbReference type="InterPro" id="IPR003772">
    <property type="entry name" value="YceD"/>
</dbReference>
<sequence>MHTDQYKINLRSLPEGDHEYTWLLEDSYFERLSEGSVHGGEVDVDLRLRRTGDVFSLDLYYEGYVVVDCDRCLDPVDIDVESERELIVKFGNETLEEKDEILVVSEQDGVLDLEWILYEDVILSLPLQRMHLEGECNEEMMSAYARVSTDEVRDEAEGPAPTLDDEGIDERWAALKALKRD</sequence>
<evidence type="ECO:0000313" key="2">
    <source>
        <dbReference type="Proteomes" id="UP000070224"/>
    </source>
</evidence>
<organism evidence="1 2">
    <name type="scientific">Porphyromonas somerae</name>
    <dbReference type="NCBI Taxonomy" id="322095"/>
    <lineage>
        <taxon>Bacteria</taxon>
        <taxon>Pseudomonadati</taxon>
        <taxon>Bacteroidota</taxon>
        <taxon>Bacteroidia</taxon>
        <taxon>Bacteroidales</taxon>
        <taxon>Porphyromonadaceae</taxon>
        <taxon>Porphyromonas</taxon>
    </lineage>
</organism>
<evidence type="ECO:0000313" key="1">
    <source>
        <dbReference type="EMBL" id="KXB77766.1"/>
    </source>
</evidence>
<dbReference type="Proteomes" id="UP000070224">
    <property type="component" value="Unassembled WGS sequence"/>
</dbReference>
<dbReference type="AlphaFoldDB" id="A0A134BCT5"/>
<accession>A0A134BCT5</accession>
<dbReference type="OrthoDB" id="1524821at2"/>
<dbReference type="RefSeq" id="WP_060934933.1">
    <property type="nucleotide sequence ID" value="NZ_KQ960418.1"/>
</dbReference>
<dbReference type="PATRIC" id="fig|322095.3.peg.400"/>
<dbReference type="STRING" id="322095.HMPREF3185_00405"/>
<dbReference type="EMBL" id="LSDK01000029">
    <property type="protein sequence ID" value="KXB77766.1"/>
    <property type="molecule type" value="Genomic_DNA"/>
</dbReference>
<proteinExistence type="predicted"/>